<keyword evidence="2" id="KW-0689">Ribosomal protein</keyword>
<proteinExistence type="inferred from homology"/>
<reference evidence="4 5" key="1">
    <citation type="submission" date="2020-08" db="EMBL/GenBank/DDBJ databases">
        <title>Plant Genome Project.</title>
        <authorList>
            <person name="Zhang R.-G."/>
        </authorList>
    </citation>
    <scope>NUCLEOTIDE SEQUENCE [LARGE SCALE GENOMIC DNA]</scope>
    <source>
        <tissue evidence="4">Rhizome</tissue>
    </source>
</reference>
<dbReference type="Gene3D" id="3.30.1230.20">
    <property type="match status" value="1"/>
</dbReference>
<dbReference type="AlphaFoldDB" id="A0A8J5HCF6"/>
<comment type="caution">
    <text evidence="4">The sequence shown here is derived from an EMBL/GenBank/DDBJ whole genome shotgun (WGS) entry which is preliminary data.</text>
</comment>
<name>A0A8J5HCF6_ZINOF</name>
<sequence length="178" mass="19740">MDYGGPFEGYVVGFGTTDELRTEDNYLPLEVRDPFRQDSNVYLTRSKVFHAKLKPDALVCPITALCIRIYGVFNVTSLEHFMKSVKLAEHGFSYAVVSIMGPQSSGKRYHFQDAERSGSATNRLITAKDHASIQINIGHLDDNGVYTGQYTTFALSGFIRAQGKVASLNICDVKCSDQ</sequence>
<accession>A0A8J5HCF6</accession>
<dbReference type="Pfam" id="PF01249">
    <property type="entry name" value="Ribosomal_S21e"/>
    <property type="match status" value="1"/>
</dbReference>
<comment type="similarity">
    <text evidence="1">Belongs to the eukaryotic ribosomal protein eS21 family.</text>
</comment>
<dbReference type="InterPro" id="IPR001931">
    <property type="entry name" value="Ribosomal_eS21"/>
</dbReference>
<dbReference type="GO" id="GO:0005840">
    <property type="term" value="C:ribosome"/>
    <property type="evidence" value="ECO:0007669"/>
    <property type="project" value="UniProtKB-KW"/>
</dbReference>
<dbReference type="GO" id="GO:1990904">
    <property type="term" value="C:ribonucleoprotein complex"/>
    <property type="evidence" value="ECO:0007669"/>
    <property type="project" value="UniProtKB-KW"/>
</dbReference>
<evidence type="ECO:0000256" key="3">
    <source>
        <dbReference type="ARBA" id="ARBA00023274"/>
    </source>
</evidence>
<dbReference type="InterPro" id="IPR038579">
    <property type="entry name" value="Ribosomal_eS21_sf"/>
</dbReference>
<dbReference type="PANTHER" id="PTHR10442">
    <property type="entry name" value="40S RIBOSOMAL PROTEIN S21"/>
    <property type="match status" value="1"/>
</dbReference>
<evidence type="ECO:0000313" key="4">
    <source>
        <dbReference type="EMBL" id="KAG6518517.1"/>
    </source>
</evidence>
<dbReference type="GO" id="GO:0006412">
    <property type="term" value="P:translation"/>
    <property type="evidence" value="ECO:0007669"/>
    <property type="project" value="InterPro"/>
</dbReference>
<keyword evidence="5" id="KW-1185">Reference proteome</keyword>
<dbReference type="EMBL" id="JACMSC010000006">
    <property type="protein sequence ID" value="KAG6518517.1"/>
    <property type="molecule type" value="Genomic_DNA"/>
</dbReference>
<gene>
    <name evidence="4" type="ORF">ZIOFF_021992</name>
</gene>
<dbReference type="GO" id="GO:0003735">
    <property type="term" value="F:structural constituent of ribosome"/>
    <property type="evidence" value="ECO:0007669"/>
    <property type="project" value="InterPro"/>
</dbReference>
<evidence type="ECO:0000256" key="1">
    <source>
        <dbReference type="ARBA" id="ARBA00010228"/>
    </source>
</evidence>
<protein>
    <submittedName>
        <fullName evidence="4">Uncharacterized protein</fullName>
    </submittedName>
</protein>
<organism evidence="4 5">
    <name type="scientific">Zingiber officinale</name>
    <name type="common">Ginger</name>
    <name type="synonym">Amomum zingiber</name>
    <dbReference type="NCBI Taxonomy" id="94328"/>
    <lineage>
        <taxon>Eukaryota</taxon>
        <taxon>Viridiplantae</taxon>
        <taxon>Streptophyta</taxon>
        <taxon>Embryophyta</taxon>
        <taxon>Tracheophyta</taxon>
        <taxon>Spermatophyta</taxon>
        <taxon>Magnoliopsida</taxon>
        <taxon>Liliopsida</taxon>
        <taxon>Zingiberales</taxon>
        <taxon>Zingiberaceae</taxon>
        <taxon>Zingiber</taxon>
    </lineage>
</organism>
<keyword evidence="3" id="KW-0687">Ribonucleoprotein</keyword>
<evidence type="ECO:0000313" key="5">
    <source>
        <dbReference type="Proteomes" id="UP000734854"/>
    </source>
</evidence>
<evidence type="ECO:0000256" key="2">
    <source>
        <dbReference type="ARBA" id="ARBA00022980"/>
    </source>
</evidence>
<dbReference type="Proteomes" id="UP000734854">
    <property type="component" value="Unassembled WGS sequence"/>
</dbReference>